<dbReference type="InterPro" id="IPR000835">
    <property type="entry name" value="HTH_MarR-typ"/>
</dbReference>
<dbReference type="RefSeq" id="WP_341470621.1">
    <property type="nucleotide sequence ID" value="NZ_CP128400.1"/>
</dbReference>
<accession>A0A8T7M9I7</accession>
<dbReference type="EMBL" id="CP128400">
    <property type="protein sequence ID" value="WJW68716.1"/>
    <property type="molecule type" value="Genomic_DNA"/>
</dbReference>
<evidence type="ECO:0000259" key="1">
    <source>
        <dbReference type="SMART" id="SM00347"/>
    </source>
</evidence>
<dbReference type="Gene3D" id="1.10.10.10">
    <property type="entry name" value="Winged helix-like DNA-binding domain superfamily/Winged helix DNA-binding domain"/>
    <property type="match status" value="1"/>
</dbReference>
<gene>
    <name evidence="2" type="ORF">HXX08_23215</name>
    <name evidence="3" type="ORF">OZ401_004332</name>
</gene>
<dbReference type="Proteomes" id="UP000521676">
    <property type="component" value="Unassembled WGS sequence"/>
</dbReference>
<dbReference type="GO" id="GO:0003700">
    <property type="term" value="F:DNA-binding transcription factor activity"/>
    <property type="evidence" value="ECO:0007669"/>
    <property type="project" value="InterPro"/>
</dbReference>
<dbReference type="AlphaFoldDB" id="A0A8T7M9I7"/>
<dbReference type="InterPro" id="IPR036390">
    <property type="entry name" value="WH_DNA-bd_sf"/>
</dbReference>
<dbReference type="EMBL" id="JACATZ010000003">
    <property type="protein sequence ID" value="NWJ48779.1"/>
    <property type="molecule type" value="Genomic_DNA"/>
</dbReference>
<evidence type="ECO:0000313" key="5">
    <source>
        <dbReference type="Proteomes" id="UP001431572"/>
    </source>
</evidence>
<protein>
    <submittedName>
        <fullName evidence="2 3">Winged helix-turn-helix transcriptional regulator</fullName>
    </submittedName>
</protein>
<reference evidence="3" key="2">
    <citation type="journal article" date="2024" name="Nature">
        <title>Anoxygenic phototroph of the Chloroflexota uses a type I reaction centre.</title>
        <authorList>
            <person name="Tsuji J.M."/>
            <person name="Shaw N.A."/>
            <person name="Nagashima S."/>
            <person name="Venkiteswaran J.J."/>
            <person name="Schiff S.L."/>
            <person name="Watanabe T."/>
            <person name="Fukui M."/>
            <person name="Hanada S."/>
            <person name="Tank M."/>
            <person name="Neufeld J.D."/>
        </authorList>
    </citation>
    <scope>NUCLEOTIDE SEQUENCE</scope>
    <source>
        <strain evidence="3">L227-S17</strain>
    </source>
</reference>
<evidence type="ECO:0000313" key="3">
    <source>
        <dbReference type="EMBL" id="WJW68716.1"/>
    </source>
</evidence>
<name>A0A8T7M9I7_9CHLR</name>
<dbReference type="InterPro" id="IPR036388">
    <property type="entry name" value="WH-like_DNA-bd_sf"/>
</dbReference>
<proteinExistence type="predicted"/>
<evidence type="ECO:0000313" key="4">
    <source>
        <dbReference type="Proteomes" id="UP000521676"/>
    </source>
</evidence>
<organism evidence="2 4">
    <name type="scientific">Candidatus Chlorohelix allophototropha</name>
    <dbReference type="NCBI Taxonomy" id="3003348"/>
    <lineage>
        <taxon>Bacteria</taxon>
        <taxon>Bacillati</taxon>
        <taxon>Chloroflexota</taxon>
        <taxon>Chloroflexia</taxon>
        <taxon>Candidatus Chloroheliales</taxon>
        <taxon>Candidatus Chloroheliaceae</taxon>
        <taxon>Candidatus Chlorohelix</taxon>
    </lineage>
</organism>
<keyword evidence="5" id="KW-1185">Reference proteome</keyword>
<reference evidence="2 4" key="1">
    <citation type="submission" date="2020-06" db="EMBL/GenBank/DDBJ databases">
        <title>Anoxygenic phototrophic Chloroflexota member uses a Type I reaction center.</title>
        <authorList>
            <person name="Tsuji J.M."/>
            <person name="Shaw N.A."/>
            <person name="Nagashima S."/>
            <person name="Venkiteswaran J."/>
            <person name="Schiff S.L."/>
            <person name="Hanada S."/>
            <person name="Tank M."/>
            <person name="Neufeld J.D."/>
        </authorList>
    </citation>
    <scope>NUCLEOTIDE SEQUENCE [LARGE SCALE GENOMIC DNA]</scope>
    <source>
        <strain evidence="2">L227-S17</strain>
    </source>
</reference>
<evidence type="ECO:0000313" key="2">
    <source>
        <dbReference type="EMBL" id="NWJ48779.1"/>
    </source>
</evidence>
<dbReference type="Proteomes" id="UP001431572">
    <property type="component" value="Chromosome 2"/>
</dbReference>
<dbReference type="SUPFAM" id="SSF46785">
    <property type="entry name" value="Winged helix' DNA-binding domain"/>
    <property type="match status" value="1"/>
</dbReference>
<sequence length="155" mass="17748">MNKTETPPEFARIQCACTNLKMASRVVGRAYDAFLAPFDLNVTQYAILVNVSRYQPVSQMKLAAHLNLERTTLYREVAPLAKKKWLKISATSKGVTKTLELTPSGQEVVKQAIVEWEKIQNGFTDNFGKERWNEFLTTLEEIREYFSFRNLGVPL</sequence>
<dbReference type="SMART" id="SM00347">
    <property type="entry name" value="HTH_MARR"/>
    <property type="match status" value="1"/>
</dbReference>
<feature type="domain" description="HTH marR-type" evidence="1">
    <location>
        <begin position="33"/>
        <end position="132"/>
    </location>
</feature>